<sequence>RPPPGGRDRPGRRAGGQPAAGRPGGPHRL</sequence>
<gene>
    <name evidence="2" type="ORF">AVDCRST_MAG70-2353</name>
</gene>
<evidence type="ECO:0000256" key="1">
    <source>
        <dbReference type="SAM" id="MobiDB-lite"/>
    </source>
</evidence>
<feature type="non-terminal residue" evidence="2">
    <location>
        <position position="1"/>
    </location>
</feature>
<reference evidence="2" key="1">
    <citation type="submission" date="2020-02" db="EMBL/GenBank/DDBJ databases">
        <authorList>
            <person name="Meier V. D."/>
        </authorList>
    </citation>
    <scope>NUCLEOTIDE SEQUENCE</scope>
    <source>
        <strain evidence="2">AVDCRST_MAG70</strain>
    </source>
</reference>
<organism evidence="2">
    <name type="scientific">uncultured Thermomicrobiales bacterium</name>
    <dbReference type="NCBI Taxonomy" id="1645740"/>
    <lineage>
        <taxon>Bacteria</taxon>
        <taxon>Pseudomonadati</taxon>
        <taxon>Thermomicrobiota</taxon>
        <taxon>Thermomicrobia</taxon>
        <taxon>Thermomicrobiales</taxon>
        <taxon>environmental samples</taxon>
    </lineage>
</organism>
<feature type="compositionally biased region" description="Basic and acidic residues" evidence="1">
    <location>
        <begin position="1"/>
        <end position="11"/>
    </location>
</feature>
<dbReference type="AlphaFoldDB" id="A0A6J4VBA5"/>
<feature type="non-terminal residue" evidence="2">
    <location>
        <position position="29"/>
    </location>
</feature>
<name>A0A6J4VBA5_9BACT</name>
<feature type="region of interest" description="Disordered" evidence="1">
    <location>
        <begin position="1"/>
        <end position="29"/>
    </location>
</feature>
<accession>A0A6J4VBA5</accession>
<dbReference type="EMBL" id="CADCWH010000376">
    <property type="protein sequence ID" value="CAA9569389.1"/>
    <property type="molecule type" value="Genomic_DNA"/>
</dbReference>
<evidence type="ECO:0000313" key="2">
    <source>
        <dbReference type="EMBL" id="CAA9569389.1"/>
    </source>
</evidence>
<protein>
    <submittedName>
        <fullName evidence="2">Uncharacterized protein</fullName>
    </submittedName>
</protein>
<proteinExistence type="predicted"/>